<evidence type="ECO:0000256" key="1">
    <source>
        <dbReference type="SAM" id="Phobius"/>
    </source>
</evidence>
<keyword evidence="1" id="KW-0472">Membrane</keyword>
<dbReference type="OrthoDB" id="8810670at2"/>
<dbReference type="NCBIfam" id="NF040576">
    <property type="entry name" value="T2SS_GspM_XpsM"/>
    <property type="match status" value="1"/>
</dbReference>
<dbReference type="AlphaFoldDB" id="A0A2S0MXW6"/>
<protein>
    <submittedName>
        <fullName evidence="2">General secretion pathway protein GspM</fullName>
    </submittedName>
</protein>
<evidence type="ECO:0000313" key="3">
    <source>
        <dbReference type="Proteomes" id="UP000239326"/>
    </source>
</evidence>
<name>A0A2S0MXW6_9BURK</name>
<dbReference type="InterPro" id="IPR034756">
    <property type="entry name" value="T2SSM_b"/>
</dbReference>
<reference evidence="2 3" key="1">
    <citation type="submission" date="2018-03" db="EMBL/GenBank/DDBJ databases">
        <title>Genome sequencing of Simplicispira sp.</title>
        <authorList>
            <person name="Kim S.-J."/>
            <person name="Heo J."/>
            <person name="Kwon S.-W."/>
        </authorList>
    </citation>
    <scope>NUCLEOTIDE SEQUENCE [LARGE SCALE GENOMIC DNA]</scope>
    <source>
        <strain evidence="2 3">SC1-8</strain>
    </source>
</reference>
<keyword evidence="1" id="KW-0812">Transmembrane</keyword>
<feature type="transmembrane region" description="Helical" evidence="1">
    <location>
        <begin position="6"/>
        <end position="29"/>
    </location>
</feature>
<keyword evidence="3" id="KW-1185">Reference proteome</keyword>
<dbReference type="Pfam" id="PF10741">
    <property type="entry name" value="T2SSM_b"/>
    <property type="match status" value="1"/>
</dbReference>
<dbReference type="KEGG" id="simp:C6571_05010"/>
<dbReference type="Proteomes" id="UP000239326">
    <property type="component" value="Chromosome"/>
</dbReference>
<sequence length="187" mass="20212">MRSNVWVRYTWIALALLALCLLVAGGLLYRSLWARYDSALGQLEARSERLEGIVKSGPQIEALLTKAQSNVSPWVHPGGENAPNDVQQKLRELIVNSGSTLVSSQVALEPATDGQMAHIRLTATVSGDWSKLVRFMEALQARLPPFWVQSVIVSRDGASNGPGPQGARLALQLEAPLAPIALQKGQP</sequence>
<evidence type="ECO:0000313" key="2">
    <source>
        <dbReference type="EMBL" id="AVO40728.1"/>
    </source>
</evidence>
<dbReference type="RefSeq" id="WP_106445719.1">
    <property type="nucleotide sequence ID" value="NZ_CP027669.1"/>
</dbReference>
<gene>
    <name evidence="2" type="ORF">C6571_05010</name>
</gene>
<proteinExistence type="predicted"/>
<organism evidence="2 3">
    <name type="scientific">Simplicispira suum</name>
    <dbReference type="NCBI Taxonomy" id="2109915"/>
    <lineage>
        <taxon>Bacteria</taxon>
        <taxon>Pseudomonadati</taxon>
        <taxon>Pseudomonadota</taxon>
        <taxon>Betaproteobacteria</taxon>
        <taxon>Burkholderiales</taxon>
        <taxon>Comamonadaceae</taxon>
        <taxon>Simplicispira</taxon>
    </lineage>
</organism>
<keyword evidence="1" id="KW-1133">Transmembrane helix</keyword>
<dbReference type="EMBL" id="CP027669">
    <property type="protein sequence ID" value="AVO40728.1"/>
    <property type="molecule type" value="Genomic_DNA"/>
</dbReference>
<accession>A0A2S0MXW6</accession>